<evidence type="ECO:0000256" key="5">
    <source>
        <dbReference type="PROSITE-ProRule" id="PRU00277"/>
    </source>
</evidence>
<evidence type="ECO:0000256" key="2">
    <source>
        <dbReference type="ARBA" id="ARBA00006577"/>
    </source>
</evidence>
<protein>
    <recommendedName>
        <fullName evidence="6">Peptidyl-prolyl cis-trans isomerase</fullName>
        <ecNumber evidence="6">5.2.1.8</ecNumber>
    </recommendedName>
</protein>
<dbReference type="EMBL" id="JBBUKT010000010">
    <property type="protein sequence ID" value="MEK7953209.1"/>
    <property type="molecule type" value="Genomic_DNA"/>
</dbReference>
<dbReference type="PANTHER" id="PTHR43811:SF19">
    <property type="entry name" value="39 KDA FK506-BINDING NUCLEAR PROTEIN"/>
    <property type="match status" value="1"/>
</dbReference>
<accession>A0ABU9B1X3</accession>
<dbReference type="PANTHER" id="PTHR43811">
    <property type="entry name" value="FKBP-TYPE PEPTIDYL-PROLYL CIS-TRANS ISOMERASE FKPA"/>
    <property type="match status" value="1"/>
</dbReference>
<comment type="catalytic activity">
    <reaction evidence="1 5 6">
        <text>[protein]-peptidylproline (omega=180) = [protein]-peptidylproline (omega=0)</text>
        <dbReference type="Rhea" id="RHEA:16237"/>
        <dbReference type="Rhea" id="RHEA-COMP:10747"/>
        <dbReference type="Rhea" id="RHEA-COMP:10748"/>
        <dbReference type="ChEBI" id="CHEBI:83833"/>
        <dbReference type="ChEBI" id="CHEBI:83834"/>
        <dbReference type="EC" id="5.2.1.8"/>
    </reaction>
</comment>
<dbReference type="Gene3D" id="1.10.287.460">
    <property type="entry name" value="Peptidyl-prolyl cis-trans isomerase, FKBP-type, N-terminal domain"/>
    <property type="match status" value="1"/>
</dbReference>
<dbReference type="Gene3D" id="3.10.50.40">
    <property type="match status" value="1"/>
</dbReference>
<dbReference type="Pfam" id="PF00254">
    <property type="entry name" value="FKBP_C"/>
    <property type="match status" value="1"/>
</dbReference>
<feature type="region of interest" description="Disordered" evidence="7">
    <location>
        <begin position="258"/>
        <end position="282"/>
    </location>
</feature>
<evidence type="ECO:0000256" key="3">
    <source>
        <dbReference type="ARBA" id="ARBA00023110"/>
    </source>
</evidence>
<evidence type="ECO:0000256" key="6">
    <source>
        <dbReference type="RuleBase" id="RU003915"/>
    </source>
</evidence>
<feature type="compositionally biased region" description="Low complexity" evidence="7">
    <location>
        <begin position="34"/>
        <end position="46"/>
    </location>
</feature>
<evidence type="ECO:0000313" key="9">
    <source>
        <dbReference type="EMBL" id="MEK7953209.1"/>
    </source>
</evidence>
<proteinExistence type="inferred from homology"/>
<dbReference type="InterPro" id="IPR046357">
    <property type="entry name" value="PPIase_dom_sf"/>
</dbReference>
<evidence type="ECO:0000256" key="1">
    <source>
        <dbReference type="ARBA" id="ARBA00000971"/>
    </source>
</evidence>
<feature type="region of interest" description="Disordered" evidence="7">
    <location>
        <begin position="25"/>
        <end position="46"/>
    </location>
</feature>
<dbReference type="EC" id="5.2.1.8" evidence="6"/>
<keyword evidence="4 5" id="KW-0413">Isomerase</keyword>
<evidence type="ECO:0000256" key="7">
    <source>
        <dbReference type="SAM" id="MobiDB-lite"/>
    </source>
</evidence>
<name>A0ABU9B1X3_9BACT</name>
<dbReference type="Pfam" id="PF01346">
    <property type="entry name" value="FKBP_N"/>
    <property type="match status" value="1"/>
</dbReference>
<dbReference type="InterPro" id="IPR000774">
    <property type="entry name" value="PPIase_FKBP_N"/>
</dbReference>
<dbReference type="InterPro" id="IPR001179">
    <property type="entry name" value="PPIase_FKBP_dom"/>
</dbReference>
<organism evidence="9 10">
    <name type="scientific">Luteolibacter soli</name>
    <dbReference type="NCBI Taxonomy" id="3135280"/>
    <lineage>
        <taxon>Bacteria</taxon>
        <taxon>Pseudomonadati</taxon>
        <taxon>Verrucomicrobiota</taxon>
        <taxon>Verrucomicrobiia</taxon>
        <taxon>Verrucomicrobiales</taxon>
        <taxon>Verrucomicrobiaceae</taxon>
        <taxon>Luteolibacter</taxon>
    </lineage>
</organism>
<comment type="caution">
    <text evidence="9">The sequence shown here is derived from an EMBL/GenBank/DDBJ whole genome shotgun (WGS) entry which is preliminary data.</text>
</comment>
<keyword evidence="3 5" id="KW-0697">Rotamase</keyword>
<reference evidence="9 10" key="1">
    <citation type="submission" date="2024-04" db="EMBL/GenBank/DDBJ databases">
        <title>Luteolibacter sp. isolated from soil.</title>
        <authorList>
            <person name="An J."/>
        </authorList>
    </citation>
    <scope>NUCLEOTIDE SEQUENCE [LARGE SCALE GENOMIC DNA]</scope>
    <source>
        <strain evidence="9 10">Y139</strain>
    </source>
</reference>
<comment type="similarity">
    <text evidence="2 6">Belongs to the FKBP-type PPIase family.</text>
</comment>
<keyword evidence="10" id="KW-1185">Reference proteome</keyword>
<dbReference type="InterPro" id="IPR036944">
    <property type="entry name" value="PPIase_FKBP_N_sf"/>
</dbReference>
<gene>
    <name evidence="9" type="ORF">WKV53_22025</name>
</gene>
<feature type="domain" description="PPIase FKBP-type" evidence="8">
    <location>
        <begin position="171"/>
        <end position="255"/>
    </location>
</feature>
<evidence type="ECO:0000313" key="10">
    <source>
        <dbReference type="Proteomes" id="UP001371305"/>
    </source>
</evidence>
<dbReference type="GO" id="GO:0003755">
    <property type="term" value="F:peptidyl-prolyl cis-trans isomerase activity"/>
    <property type="evidence" value="ECO:0007669"/>
    <property type="project" value="UniProtKB-EC"/>
</dbReference>
<evidence type="ECO:0000259" key="8">
    <source>
        <dbReference type="PROSITE" id="PS50059"/>
    </source>
</evidence>
<dbReference type="SUPFAM" id="SSF54534">
    <property type="entry name" value="FKBP-like"/>
    <property type="match status" value="1"/>
</dbReference>
<evidence type="ECO:0000256" key="4">
    <source>
        <dbReference type="ARBA" id="ARBA00023235"/>
    </source>
</evidence>
<dbReference type="PROSITE" id="PS50059">
    <property type="entry name" value="FKBP_PPIASE"/>
    <property type="match status" value="1"/>
</dbReference>
<sequence>MKFHLTPGVLAFGLATLIPAAAQKEAPAEKTAEEAPAAPAAPIDPAKVKTQSSYGLGFRAGGEFAQQYGQFGITPADIENESFLKGFMAAFKGDKPEVSEDDLKNAMQALGELLQGREKEGAAKNLEASKKFLAENGKRSGVTTTKSGLQYEVLKKGGDEKYVAPKEGEPEKQFMVHYKGTLIDGTEFDASPEGEPVPMGMQVIEGFKEALTTMPVGAKWKLFIPSEMAYGDQRRSAEIAPNSALIFELELVKIQDAPENPHGEMPFPLPEGAAPGGAPEGE</sequence>
<dbReference type="Proteomes" id="UP001371305">
    <property type="component" value="Unassembled WGS sequence"/>
</dbReference>
<dbReference type="RefSeq" id="WP_341406972.1">
    <property type="nucleotide sequence ID" value="NZ_JBBUKT010000010.1"/>
</dbReference>